<evidence type="ECO:0000256" key="3">
    <source>
        <dbReference type="ARBA" id="ARBA00022833"/>
    </source>
</evidence>
<evidence type="ECO:0000313" key="7">
    <source>
        <dbReference type="Proteomes" id="UP000237631"/>
    </source>
</evidence>
<dbReference type="OrthoDB" id="8062037at2759"/>
<dbReference type="EMBL" id="PNEN01000540">
    <property type="protein sequence ID" value="PPJ55412.1"/>
    <property type="molecule type" value="Genomic_DNA"/>
</dbReference>
<name>A0A2S6C6R0_9PEZI</name>
<gene>
    <name evidence="6" type="ORF">CBER1_02737</name>
</gene>
<dbReference type="Proteomes" id="UP000237631">
    <property type="component" value="Unassembled WGS sequence"/>
</dbReference>
<accession>A0A2S6C6R0</accession>
<dbReference type="InterPro" id="IPR001841">
    <property type="entry name" value="Znf_RING"/>
</dbReference>
<evidence type="ECO:0000259" key="5">
    <source>
        <dbReference type="PROSITE" id="PS50089"/>
    </source>
</evidence>
<dbReference type="PANTHER" id="PTHR46016:SF1">
    <property type="entry name" value="RING-TYPE DOMAIN-CONTAINING PROTEIN"/>
    <property type="match status" value="1"/>
</dbReference>
<evidence type="ECO:0000256" key="2">
    <source>
        <dbReference type="ARBA" id="ARBA00022771"/>
    </source>
</evidence>
<dbReference type="Gene3D" id="3.30.40.10">
    <property type="entry name" value="Zinc/RING finger domain, C3HC4 (zinc finger)"/>
    <property type="match status" value="1"/>
</dbReference>
<keyword evidence="7" id="KW-1185">Reference proteome</keyword>
<dbReference type="InterPro" id="IPR013083">
    <property type="entry name" value="Znf_RING/FYVE/PHD"/>
</dbReference>
<keyword evidence="2 4" id="KW-0863">Zinc-finger</keyword>
<evidence type="ECO:0000256" key="4">
    <source>
        <dbReference type="PROSITE-ProRule" id="PRU00175"/>
    </source>
</evidence>
<dbReference type="Pfam" id="PF13639">
    <property type="entry name" value="zf-RING_2"/>
    <property type="match status" value="1"/>
</dbReference>
<dbReference type="GO" id="GO:0061630">
    <property type="term" value="F:ubiquitin protein ligase activity"/>
    <property type="evidence" value="ECO:0007669"/>
    <property type="project" value="TreeGrafter"/>
</dbReference>
<proteinExistence type="predicted"/>
<protein>
    <recommendedName>
        <fullName evidence="5">RING-type domain-containing protein</fullName>
    </recommendedName>
</protein>
<sequence>MASLPHDRESFLSTQLKSATVEDDAECGICQDVYKDAVELPCGHIFCRGCISLWLAGKKTCPLDRIPLFEAEDEVDEEDELPSIEELVEGANEQISVVEAKLVAVQGAIRIVRRLLEKTLHDRFMAAIKEAKSQAQFELVCKGRQNCREAIQILRTNEQTQWSASASDFLAFAAGQLGREADSIDPSRVPDLILVARAKAVQFDAAAHDFTWMVQNLLRPGDVSAQKLLRELNLEDLMEQLLPNEDAESS</sequence>
<dbReference type="AlphaFoldDB" id="A0A2S6C6R0"/>
<dbReference type="PROSITE" id="PS50089">
    <property type="entry name" value="ZF_RING_2"/>
    <property type="match status" value="1"/>
</dbReference>
<dbReference type="SMART" id="SM00184">
    <property type="entry name" value="RING"/>
    <property type="match status" value="1"/>
</dbReference>
<dbReference type="InterPro" id="IPR017907">
    <property type="entry name" value="Znf_RING_CS"/>
</dbReference>
<dbReference type="STRING" id="357750.A0A2S6C6R0"/>
<reference evidence="7" key="1">
    <citation type="journal article" date="2017" name="bioRxiv">
        <title>Conservation of a gene cluster reveals novel cercosporin biosynthetic mechanisms and extends production to the genus Colletotrichum.</title>
        <authorList>
            <person name="de Jonge R."/>
            <person name="Ebert M.K."/>
            <person name="Huitt-Roehl C.R."/>
            <person name="Pal P."/>
            <person name="Suttle J.C."/>
            <person name="Spanner R.E."/>
            <person name="Neubauer J.D."/>
            <person name="Jurick W.M.II."/>
            <person name="Stott K.A."/>
            <person name="Secor G.A."/>
            <person name="Thomma B.P.H.J."/>
            <person name="Van de Peer Y."/>
            <person name="Townsend C.A."/>
            <person name="Bolton M.D."/>
        </authorList>
    </citation>
    <scope>NUCLEOTIDE SEQUENCE [LARGE SCALE GENOMIC DNA]</scope>
    <source>
        <strain evidence="7">CBS538.71</strain>
    </source>
</reference>
<feature type="domain" description="RING-type" evidence="5">
    <location>
        <begin position="27"/>
        <end position="65"/>
    </location>
</feature>
<dbReference type="GO" id="GO:0008270">
    <property type="term" value="F:zinc ion binding"/>
    <property type="evidence" value="ECO:0007669"/>
    <property type="project" value="UniProtKB-KW"/>
</dbReference>
<evidence type="ECO:0000313" key="6">
    <source>
        <dbReference type="EMBL" id="PPJ55412.1"/>
    </source>
</evidence>
<dbReference type="PROSITE" id="PS00518">
    <property type="entry name" value="ZF_RING_1"/>
    <property type="match status" value="1"/>
</dbReference>
<keyword evidence="3" id="KW-0862">Zinc</keyword>
<evidence type="ECO:0000256" key="1">
    <source>
        <dbReference type="ARBA" id="ARBA00022723"/>
    </source>
</evidence>
<dbReference type="GO" id="GO:0006511">
    <property type="term" value="P:ubiquitin-dependent protein catabolic process"/>
    <property type="evidence" value="ECO:0007669"/>
    <property type="project" value="TreeGrafter"/>
</dbReference>
<keyword evidence="1" id="KW-0479">Metal-binding</keyword>
<dbReference type="GO" id="GO:0000209">
    <property type="term" value="P:protein polyubiquitination"/>
    <property type="evidence" value="ECO:0007669"/>
    <property type="project" value="TreeGrafter"/>
</dbReference>
<dbReference type="SUPFAM" id="SSF57850">
    <property type="entry name" value="RING/U-box"/>
    <property type="match status" value="1"/>
</dbReference>
<organism evidence="6 7">
    <name type="scientific">Cercospora berteroae</name>
    <dbReference type="NCBI Taxonomy" id="357750"/>
    <lineage>
        <taxon>Eukaryota</taxon>
        <taxon>Fungi</taxon>
        <taxon>Dikarya</taxon>
        <taxon>Ascomycota</taxon>
        <taxon>Pezizomycotina</taxon>
        <taxon>Dothideomycetes</taxon>
        <taxon>Dothideomycetidae</taxon>
        <taxon>Mycosphaerellales</taxon>
        <taxon>Mycosphaerellaceae</taxon>
        <taxon>Cercospora</taxon>
    </lineage>
</organism>
<dbReference type="PANTHER" id="PTHR46016">
    <property type="entry name" value="ZINC FINGER, RING/FYVE/PHD-TYPE"/>
    <property type="match status" value="1"/>
</dbReference>
<comment type="caution">
    <text evidence="6">The sequence shown here is derived from an EMBL/GenBank/DDBJ whole genome shotgun (WGS) entry which is preliminary data.</text>
</comment>
<dbReference type="InterPro" id="IPR051438">
    <property type="entry name" value="RNF_E3_ubiq-protein_ligase"/>
</dbReference>